<reference evidence="1" key="1">
    <citation type="journal article" date="2015" name="Proc. Natl. Acad. Sci. U.S.A.">
        <title>Networks of energetic and metabolic interactions define dynamics in microbial communities.</title>
        <authorList>
            <person name="Embree M."/>
            <person name="Liu J.K."/>
            <person name="Al-Bassam M.M."/>
            <person name="Zengler K."/>
        </authorList>
    </citation>
    <scope>NUCLEOTIDE SEQUENCE</scope>
</reference>
<protein>
    <submittedName>
        <fullName evidence="1">Uncharacterized protein</fullName>
    </submittedName>
</protein>
<dbReference type="EMBL" id="LNQE01001069">
    <property type="protein sequence ID" value="KUG21354.1"/>
    <property type="molecule type" value="Genomic_DNA"/>
</dbReference>
<accession>A0A0W8FKC8</accession>
<evidence type="ECO:0000313" key="1">
    <source>
        <dbReference type="EMBL" id="KUG21354.1"/>
    </source>
</evidence>
<proteinExistence type="predicted"/>
<dbReference type="AlphaFoldDB" id="A0A0W8FKC8"/>
<gene>
    <name evidence="1" type="ORF">ASZ90_008880</name>
</gene>
<sequence length="37" mass="4434">MLDYIQQSEYNVLYNKVLEQAFCKLSYINPNNTYAKN</sequence>
<name>A0A0W8FKC8_9ZZZZ</name>
<organism evidence="1">
    <name type="scientific">hydrocarbon metagenome</name>
    <dbReference type="NCBI Taxonomy" id="938273"/>
    <lineage>
        <taxon>unclassified sequences</taxon>
        <taxon>metagenomes</taxon>
        <taxon>ecological metagenomes</taxon>
    </lineage>
</organism>
<comment type="caution">
    <text evidence="1">The sequence shown here is derived from an EMBL/GenBank/DDBJ whole genome shotgun (WGS) entry which is preliminary data.</text>
</comment>